<name>A0A3A5MAN3_9MICC</name>
<dbReference type="Gene3D" id="3.40.50.720">
    <property type="entry name" value="NAD(P)-binding Rossmann-like Domain"/>
    <property type="match status" value="1"/>
</dbReference>
<dbReference type="PANTHER" id="PTHR32487">
    <property type="entry name" value="3-OXO-DELTA(4,5)-STEROID 5-BETA-REDUCTASE"/>
    <property type="match status" value="1"/>
</dbReference>
<dbReference type="OrthoDB" id="4392084at2"/>
<reference evidence="3 4" key="1">
    <citation type="submission" date="2018-09" db="EMBL/GenBank/DDBJ databases">
        <title>Novel species of Arthrobacter.</title>
        <authorList>
            <person name="Liu Q."/>
            <person name="Xin Y.-H."/>
        </authorList>
    </citation>
    <scope>NUCLEOTIDE SEQUENCE [LARGE SCALE GENOMIC DNA]</scope>
    <source>
        <strain evidence="3 4">Hz2</strain>
    </source>
</reference>
<evidence type="ECO:0000256" key="1">
    <source>
        <dbReference type="SAM" id="MobiDB-lite"/>
    </source>
</evidence>
<keyword evidence="4" id="KW-1185">Reference proteome</keyword>
<dbReference type="Pfam" id="PF22917">
    <property type="entry name" value="PRISE"/>
    <property type="match status" value="1"/>
</dbReference>
<evidence type="ECO:0000313" key="3">
    <source>
        <dbReference type="EMBL" id="RJT83311.1"/>
    </source>
</evidence>
<dbReference type="CDD" id="cd08948">
    <property type="entry name" value="5beta-POR_like_SDR_a"/>
    <property type="match status" value="1"/>
</dbReference>
<feature type="region of interest" description="Disordered" evidence="1">
    <location>
        <begin position="1"/>
        <end position="34"/>
    </location>
</feature>
<dbReference type="EMBL" id="QZVT01000001">
    <property type="protein sequence ID" value="RJT83311.1"/>
    <property type="molecule type" value="Genomic_DNA"/>
</dbReference>
<gene>
    <name evidence="3" type="ORF">D6T63_02375</name>
</gene>
<dbReference type="Proteomes" id="UP000272560">
    <property type="component" value="Unassembled WGS sequence"/>
</dbReference>
<sequence>MDIVGTSNHRSGHPAAATAGIDRPPPQEPAVTSTDIEPATAVPAAAADQTHVVAVAGAGGVIGRHVADEYARRGVAVRGLSRRPVSGAQWEHLPVDLLDREAARTGLEGARDTTHLVFAAYVERPTTSEQIQVNAALLTNTLRGLEQAGAPLRHGTLYQGGKAYGAHLGYFNTPAKERDPRLIQPNFYYEQEDILRAAAAAHGFQATMLRPEGVVGYAVGNPMNILMVIAVYASICRELGQPLRFPGTHAAYDAMYQVTDASLLARATVWAGSEARAAGEVYNITNGDQIRWRHLWPAFARHFQMDYAEPQPVPLTEAMPHHEDLWHRMVIKYNLVPTPFEDLVGWSFGDFLFRSGFDNVTSTIKARHHGFADCLDTEDRFIELFHELVTRRIIPPPA</sequence>
<comment type="caution">
    <text evidence="3">The sequence shown here is derived from an EMBL/GenBank/DDBJ whole genome shotgun (WGS) entry which is preliminary data.</text>
</comment>
<proteinExistence type="predicted"/>
<accession>A0A3A5MAN3</accession>
<feature type="domain" description="PRISE-like Rossmann-fold" evidence="2">
    <location>
        <begin position="113"/>
        <end position="335"/>
    </location>
</feature>
<dbReference type="InterPro" id="IPR055222">
    <property type="entry name" value="PRISE-like_Rossmann-fold"/>
</dbReference>
<dbReference type="SUPFAM" id="SSF51735">
    <property type="entry name" value="NAD(P)-binding Rossmann-fold domains"/>
    <property type="match status" value="1"/>
</dbReference>
<protein>
    <submittedName>
        <fullName evidence="3">SDR family oxidoreductase</fullName>
    </submittedName>
</protein>
<dbReference type="PANTHER" id="PTHR32487:SF0">
    <property type="entry name" value="3-OXO-DELTA(4,5)-STEROID 5-BETA-REDUCTASE"/>
    <property type="match status" value="1"/>
</dbReference>
<evidence type="ECO:0000259" key="2">
    <source>
        <dbReference type="Pfam" id="PF22917"/>
    </source>
</evidence>
<dbReference type="InterPro" id="IPR036291">
    <property type="entry name" value="NAD(P)-bd_dom_sf"/>
</dbReference>
<organism evidence="3 4">
    <name type="scientific">Arthrobacter cheniae</name>
    <dbReference type="NCBI Taxonomy" id="1258888"/>
    <lineage>
        <taxon>Bacteria</taxon>
        <taxon>Bacillati</taxon>
        <taxon>Actinomycetota</taxon>
        <taxon>Actinomycetes</taxon>
        <taxon>Micrococcales</taxon>
        <taxon>Micrococcaceae</taxon>
        <taxon>Arthrobacter</taxon>
    </lineage>
</organism>
<dbReference type="AlphaFoldDB" id="A0A3A5MAN3"/>
<evidence type="ECO:0000313" key="4">
    <source>
        <dbReference type="Proteomes" id="UP000272560"/>
    </source>
</evidence>